<dbReference type="Gene3D" id="1.10.8.60">
    <property type="match status" value="1"/>
</dbReference>
<dbReference type="InterPro" id="IPR003593">
    <property type="entry name" value="AAA+_ATPase"/>
</dbReference>
<evidence type="ECO:0000256" key="4">
    <source>
        <dbReference type="ARBA" id="ARBA00023163"/>
    </source>
</evidence>
<evidence type="ECO:0000256" key="5">
    <source>
        <dbReference type="PROSITE-ProRule" id="PRU00169"/>
    </source>
</evidence>
<dbReference type="Pfam" id="PF00072">
    <property type="entry name" value="Response_reg"/>
    <property type="match status" value="1"/>
</dbReference>
<keyword evidence="3" id="KW-0805">Transcription regulation</keyword>
<gene>
    <name evidence="8" type="ORF">SAMN04515674_102148</name>
</gene>
<dbReference type="CDD" id="cd00009">
    <property type="entry name" value="AAA"/>
    <property type="match status" value="1"/>
</dbReference>
<dbReference type="GO" id="GO:0043565">
    <property type="term" value="F:sequence-specific DNA binding"/>
    <property type="evidence" value="ECO:0007669"/>
    <property type="project" value="InterPro"/>
</dbReference>
<dbReference type="SMART" id="SM00382">
    <property type="entry name" value="AAA"/>
    <property type="match status" value="1"/>
</dbReference>
<dbReference type="InterPro" id="IPR027417">
    <property type="entry name" value="P-loop_NTPase"/>
</dbReference>
<dbReference type="PROSITE" id="PS00675">
    <property type="entry name" value="SIGMA54_INTERACT_1"/>
    <property type="match status" value="1"/>
</dbReference>
<keyword evidence="1" id="KW-0547">Nucleotide-binding</keyword>
<dbReference type="GO" id="GO:0006355">
    <property type="term" value="P:regulation of DNA-templated transcription"/>
    <property type="evidence" value="ECO:0007669"/>
    <property type="project" value="InterPro"/>
</dbReference>
<sequence>MNSSAILIIDDEDTLRALTARILELEGYQVFQASDAKHGLKILENETIQLILCDVKLPDANGVELTAILKEKKPFVEIIVLTAYGTISDGVKAIKNGAFDYITKGDDNDKIIPLVSRAMEKALLQEKVHLLEKKVSQQYGFDQIIGHSNLIEQSKTLAQKVAATDTTVLLTGETGTGKEVFSQAIHYTSPRKTNNFVAVNCSAFTKEILESEVFGHKAGAFTGAVKDKKGLVEEADGGTLFLDEIGEMTLDLQAKMLRFLETGTFIKVGDTKTSKVNVRIIAATNRDLEKECQAGTFRLDLFYRLSVFQIKLPSLSERPKDIILLAHTFLKTFSHKTNKRITKMSPEFVEKILSHPWKGNIRELKNVIERAVILTDTDQLMFESLPFDIQYSGNDIHHNQQSPLDLATVEKLHIQKVLALCKGNKTESARLMGIGLTTLYRKIEEYGII</sequence>
<organism evidence="8 9">
    <name type="scientific">Pseudarcicella hirudinis</name>
    <dbReference type="NCBI Taxonomy" id="1079859"/>
    <lineage>
        <taxon>Bacteria</taxon>
        <taxon>Pseudomonadati</taxon>
        <taxon>Bacteroidota</taxon>
        <taxon>Cytophagia</taxon>
        <taxon>Cytophagales</taxon>
        <taxon>Flectobacillaceae</taxon>
        <taxon>Pseudarcicella</taxon>
    </lineage>
</organism>
<evidence type="ECO:0000256" key="3">
    <source>
        <dbReference type="ARBA" id="ARBA00023015"/>
    </source>
</evidence>
<dbReference type="InterPro" id="IPR009057">
    <property type="entry name" value="Homeodomain-like_sf"/>
</dbReference>
<keyword evidence="4" id="KW-0804">Transcription</keyword>
<dbReference type="InterPro" id="IPR011006">
    <property type="entry name" value="CheY-like_superfamily"/>
</dbReference>
<evidence type="ECO:0000259" key="6">
    <source>
        <dbReference type="PROSITE" id="PS50045"/>
    </source>
</evidence>
<dbReference type="RefSeq" id="WP_092012468.1">
    <property type="nucleotide sequence ID" value="NZ_FOXH01000002.1"/>
</dbReference>
<keyword evidence="8" id="KW-0238">DNA-binding</keyword>
<feature type="domain" description="Sigma-54 factor interaction" evidence="6">
    <location>
        <begin position="144"/>
        <end position="373"/>
    </location>
</feature>
<dbReference type="PANTHER" id="PTHR32071">
    <property type="entry name" value="TRANSCRIPTIONAL REGULATORY PROTEIN"/>
    <property type="match status" value="1"/>
</dbReference>
<dbReference type="SUPFAM" id="SSF52540">
    <property type="entry name" value="P-loop containing nucleoside triphosphate hydrolases"/>
    <property type="match status" value="1"/>
</dbReference>
<dbReference type="PROSITE" id="PS00676">
    <property type="entry name" value="SIGMA54_INTERACT_2"/>
    <property type="match status" value="1"/>
</dbReference>
<dbReference type="PANTHER" id="PTHR32071:SF121">
    <property type="entry name" value="SIGMA L-DEPENDENT TRANSCRIPTIONAL REGULATOR YQIR-RELATED"/>
    <property type="match status" value="1"/>
</dbReference>
<dbReference type="Pfam" id="PF00158">
    <property type="entry name" value="Sigma54_activat"/>
    <property type="match status" value="1"/>
</dbReference>
<feature type="modified residue" description="4-aspartylphosphate" evidence="5">
    <location>
        <position position="54"/>
    </location>
</feature>
<dbReference type="FunFam" id="3.40.50.300:FF:000006">
    <property type="entry name" value="DNA-binding transcriptional regulator NtrC"/>
    <property type="match status" value="1"/>
</dbReference>
<dbReference type="InterPro" id="IPR002078">
    <property type="entry name" value="Sigma_54_int"/>
</dbReference>
<dbReference type="Proteomes" id="UP000199306">
    <property type="component" value="Unassembled WGS sequence"/>
</dbReference>
<dbReference type="InterPro" id="IPR025662">
    <property type="entry name" value="Sigma_54_int_dom_ATP-bd_1"/>
</dbReference>
<dbReference type="PRINTS" id="PR01590">
    <property type="entry name" value="HTHFIS"/>
</dbReference>
<proteinExistence type="predicted"/>
<dbReference type="SUPFAM" id="SSF52172">
    <property type="entry name" value="CheY-like"/>
    <property type="match status" value="1"/>
</dbReference>
<name>A0A1I5NW85_9BACT</name>
<keyword evidence="2" id="KW-0067">ATP-binding</keyword>
<dbReference type="STRING" id="1079859.SAMN04515674_102148"/>
<evidence type="ECO:0000256" key="1">
    <source>
        <dbReference type="ARBA" id="ARBA00022741"/>
    </source>
</evidence>
<dbReference type="PROSITE" id="PS50045">
    <property type="entry name" value="SIGMA54_INTERACT_4"/>
    <property type="match status" value="1"/>
</dbReference>
<accession>A0A1I5NW85</accession>
<dbReference type="PROSITE" id="PS50110">
    <property type="entry name" value="RESPONSE_REGULATORY"/>
    <property type="match status" value="1"/>
</dbReference>
<reference evidence="8 9" key="1">
    <citation type="submission" date="2016-10" db="EMBL/GenBank/DDBJ databases">
        <authorList>
            <person name="de Groot N.N."/>
        </authorList>
    </citation>
    <scope>NUCLEOTIDE SEQUENCE [LARGE SCALE GENOMIC DNA]</scope>
    <source>
        <strain evidence="9">E92,LMG 26720,CCM 7988</strain>
    </source>
</reference>
<evidence type="ECO:0000259" key="7">
    <source>
        <dbReference type="PROSITE" id="PS50110"/>
    </source>
</evidence>
<evidence type="ECO:0000256" key="2">
    <source>
        <dbReference type="ARBA" id="ARBA00022840"/>
    </source>
</evidence>
<dbReference type="SMART" id="SM00448">
    <property type="entry name" value="REC"/>
    <property type="match status" value="1"/>
</dbReference>
<keyword evidence="9" id="KW-1185">Reference proteome</keyword>
<dbReference type="SUPFAM" id="SSF46689">
    <property type="entry name" value="Homeodomain-like"/>
    <property type="match status" value="1"/>
</dbReference>
<evidence type="ECO:0000313" key="8">
    <source>
        <dbReference type="EMBL" id="SFP26054.1"/>
    </source>
</evidence>
<dbReference type="InterPro" id="IPR058031">
    <property type="entry name" value="AAA_lid_NorR"/>
</dbReference>
<feature type="domain" description="Response regulatory" evidence="7">
    <location>
        <begin position="5"/>
        <end position="119"/>
    </location>
</feature>
<dbReference type="InterPro" id="IPR001789">
    <property type="entry name" value="Sig_transdc_resp-reg_receiver"/>
</dbReference>
<protein>
    <submittedName>
        <fullName evidence="8">DNA-binding transcriptional response regulator, NtrC family, contains REC, AAA-type ATPase, and a Fis-type DNA-binding domains</fullName>
    </submittedName>
</protein>
<dbReference type="EMBL" id="FOXH01000002">
    <property type="protein sequence ID" value="SFP26054.1"/>
    <property type="molecule type" value="Genomic_DNA"/>
</dbReference>
<dbReference type="OrthoDB" id="9782110at2"/>
<dbReference type="InterPro" id="IPR002197">
    <property type="entry name" value="HTH_Fis"/>
</dbReference>
<keyword evidence="5" id="KW-0597">Phosphoprotein</keyword>
<evidence type="ECO:0000313" key="9">
    <source>
        <dbReference type="Proteomes" id="UP000199306"/>
    </source>
</evidence>
<dbReference type="Pfam" id="PF25601">
    <property type="entry name" value="AAA_lid_14"/>
    <property type="match status" value="1"/>
</dbReference>
<dbReference type="AlphaFoldDB" id="A0A1I5NW85"/>
<dbReference type="Pfam" id="PF02954">
    <property type="entry name" value="HTH_8"/>
    <property type="match status" value="1"/>
</dbReference>
<dbReference type="GO" id="GO:0005524">
    <property type="term" value="F:ATP binding"/>
    <property type="evidence" value="ECO:0007669"/>
    <property type="project" value="UniProtKB-KW"/>
</dbReference>
<dbReference type="InterPro" id="IPR025943">
    <property type="entry name" value="Sigma_54_int_dom_ATP-bd_2"/>
</dbReference>
<dbReference type="Gene3D" id="3.40.50.300">
    <property type="entry name" value="P-loop containing nucleotide triphosphate hydrolases"/>
    <property type="match status" value="1"/>
</dbReference>
<dbReference type="Gene3D" id="3.40.50.2300">
    <property type="match status" value="1"/>
</dbReference>
<dbReference type="GO" id="GO:0000160">
    <property type="term" value="P:phosphorelay signal transduction system"/>
    <property type="evidence" value="ECO:0007669"/>
    <property type="project" value="InterPro"/>
</dbReference>
<dbReference type="Gene3D" id="1.10.10.60">
    <property type="entry name" value="Homeodomain-like"/>
    <property type="match status" value="1"/>
</dbReference>